<accession>A0A813JG37</accession>
<organism evidence="1 2">
    <name type="scientific">Polarella glacialis</name>
    <name type="common">Dinoflagellate</name>
    <dbReference type="NCBI Taxonomy" id="89957"/>
    <lineage>
        <taxon>Eukaryota</taxon>
        <taxon>Sar</taxon>
        <taxon>Alveolata</taxon>
        <taxon>Dinophyceae</taxon>
        <taxon>Suessiales</taxon>
        <taxon>Suessiaceae</taxon>
        <taxon>Polarella</taxon>
    </lineage>
</organism>
<proteinExistence type="predicted"/>
<sequence>DDAGSGIVGIISRRDLLSYLDLAMLSAARRADGTDGPTADSVQFNVATPLKAMLETLSKFRHPAAEEAKDAQSNSFTGADLAFEKELPVNKLVLRVLGAENRKLFFVQ</sequence>
<evidence type="ECO:0008006" key="3">
    <source>
        <dbReference type="Google" id="ProtNLM"/>
    </source>
</evidence>
<gene>
    <name evidence="1" type="ORF">PGLA2088_LOCUS18864</name>
</gene>
<dbReference type="AlphaFoldDB" id="A0A813JG37"/>
<dbReference type="Proteomes" id="UP000626109">
    <property type="component" value="Unassembled WGS sequence"/>
</dbReference>
<reference evidence="1" key="1">
    <citation type="submission" date="2021-02" db="EMBL/GenBank/DDBJ databases">
        <authorList>
            <person name="Dougan E. K."/>
            <person name="Rhodes N."/>
            <person name="Thang M."/>
            <person name="Chan C."/>
        </authorList>
    </citation>
    <scope>NUCLEOTIDE SEQUENCE</scope>
</reference>
<comment type="caution">
    <text evidence="1">The sequence shown here is derived from an EMBL/GenBank/DDBJ whole genome shotgun (WGS) entry which is preliminary data.</text>
</comment>
<dbReference type="EMBL" id="CAJNNW010024772">
    <property type="protein sequence ID" value="CAE8674193.1"/>
    <property type="molecule type" value="Genomic_DNA"/>
</dbReference>
<evidence type="ECO:0000313" key="1">
    <source>
        <dbReference type="EMBL" id="CAE8674193.1"/>
    </source>
</evidence>
<protein>
    <recommendedName>
        <fullName evidence="3">CBS domain-containing protein</fullName>
    </recommendedName>
</protein>
<feature type="non-terminal residue" evidence="1">
    <location>
        <position position="108"/>
    </location>
</feature>
<evidence type="ECO:0000313" key="2">
    <source>
        <dbReference type="Proteomes" id="UP000626109"/>
    </source>
</evidence>
<name>A0A813JG37_POLGL</name>
<feature type="non-terminal residue" evidence="1">
    <location>
        <position position="1"/>
    </location>
</feature>